<dbReference type="PANTHER" id="PTHR28586">
    <property type="entry name" value="PROTEIN PAXX"/>
    <property type="match status" value="1"/>
</dbReference>
<dbReference type="Pfam" id="PF15384">
    <property type="entry name" value="PAXX"/>
    <property type="match status" value="1"/>
</dbReference>
<reference evidence="1" key="2">
    <citation type="submission" date="2025-09" db="UniProtKB">
        <authorList>
            <consortium name="Ensembl"/>
        </authorList>
    </citation>
    <scope>IDENTIFICATION</scope>
</reference>
<dbReference type="AlphaFoldDB" id="A0A8B9TYV5"/>
<dbReference type="GO" id="GO:0006303">
    <property type="term" value="P:double-strand break repair via nonhomologous end joining"/>
    <property type="evidence" value="ECO:0007669"/>
    <property type="project" value="InterPro"/>
</dbReference>
<organism evidence="1 2">
    <name type="scientific">Anas zonorhyncha</name>
    <name type="common">Eastern spot-billed duck</name>
    <dbReference type="NCBI Taxonomy" id="75864"/>
    <lineage>
        <taxon>Eukaryota</taxon>
        <taxon>Metazoa</taxon>
        <taxon>Chordata</taxon>
        <taxon>Craniata</taxon>
        <taxon>Vertebrata</taxon>
        <taxon>Euteleostomi</taxon>
        <taxon>Archelosauria</taxon>
        <taxon>Archosauria</taxon>
        <taxon>Dinosauria</taxon>
        <taxon>Saurischia</taxon>
        <taxon>Theropoda</taxon>
        <taxon>Coelurosauria</taxon>
        <taxon>Aves</taxon>
        <taxon>Neognathae</taxon>
        <taxon>Galloanserae</taxon>
        <taxon>Anseriformes</taxon>
        <taxon>Anatidae</taxon>
        <taxon>Anatinae</taxon>
        <taxon>Anas</taxon>
    </lineage>
</organism>
<name>A0A8B9TYV5_9AVES</name>
<dbReference type="GO" id="GO:0035861">
    <property type="term" value="C:site of double-strand break"/>
    <property type="evidence" value="ECO:0007669"/>
    <property type="project" value="TreeGrafter"/>
</dbReference>
<keyword evidence="2" id="KW-1185">Reference proteome</keyword>
<dbReference type="Ensembl" id="ENSAZOT00000000651.1">
    <property type="protein sequence ID" value="ENSAZOP00000000608.1"/>
    <property type="gene ID" value="ENSAZOG00000000444.1"/>
</dbReference>
<evidence type="ECO:0000313" key="2">
    <source>
        <dbReference type="Proteomes" id="UP000694549"/>
    </source>
</evidence>
<sequence length="242" mass="25952">MKYTCRLRQPIGHGMLLWGLARLQVNPEVRAFLCLCFGGCSAGPGALCRGAPGSRLTPGSCPRREALRRGAVSLSLQEGGATLQLQGEAGHSTLHLCKLPVAEARTQLQALMFGLATSIKKLEERLEGLCVPPLLWLLSPTLLLVPFPAQEGPGLSMVALEVHCAQVRCLVSPSRVACWPPGEGQASLLFHGSSVSPWSFHIGDQVWPLIIHGSWRHILGTEGLAGLPKQPADLCFPYPSCL</sequence>
<dbReference type="GO" id="GO:0060090">
    <property type="term" value="F:molecular adaptor activity"/>
    <property type="evidence" value="ECO:0007669"/>
    <property type="project" value="TreeGrafter"/>
</dbReference>
<protein>
    <submittedName>
        <fullName evidence="1">Uncharacterized protein</fullName>
    </submittedName>
</protein>
<dbReference type="InterPro" id="IPR027873">
    <property type="entry name" value="PAXX"/>
</dbReference>
<dbReference type="GO" id="GO:0005634">
    <property type="term" value="C:nucleus"/>
    <property type="evidence" value="ECO:0007669"/>
    <property type="project" value="TreeGrafter"/>
</dbReference>
<evidence type="ECO:0000313" key="1">
    <source>
        <dbReference type="Ensembl" id="ENSAZOP00000000608.1"/>
    </source>
</evidence>
<dbReference type="GO" id="GO:0070419">
    <property type="term" value="C:nonhomologous end joining complex"/>
    <property type="evidence" value="ECO:0007669"/>
    <property type="project" value="TreeGrafter"/>
</dbReference>
<dbReference type="PANTHER" id="PTHR28586:SF1">
    <property type="entry name" value="PROTEIN PAXX"/>
    <property type="match status" value="1"/>
</dbReference>
<proteinExistence type="predicted"/>
<accession>A0A8B9TYV5</accession>
<dbReference type="Proteomes" id="UP000694549">
    <property type="component" value="Unplaced"/>
</dbReference>
<reference evidence="1" key="1">
    <citation type="submission" date="2025-08" db="UniProtKB">
        <authorList>
            <consortium name="Ensembl"/>
        </authorList>
    </citation>
    <scope>IDENTIFICATION</scope>
</reference>